<dbReference type="Proteomes" id="UP000250043">
    <property type="component" value="Unassembled WGS sequence"/>
</dbReference>
<evidence type="ECO:0000313" key="3">
    <source>
        <dbReference type="Proteomes" id="UP000250043"/>
    </source>
</evidence>
<evidence type="ECO:0000313" key="2">
    <source>
        <dbReference type="EMBL" id="OCH91668.1"/>
    </source>
</evidence>
<proteinExistence type="predicted"/>
<gene>
    <name evidence="2" type="ORF">OBBRIDRAFT_512279</name>
</gene>
<dbReference type="AlphaFoldDB" id="A0A8E2AVA5"/>
<evidence type="ECO:0000256" key="1">
    <source>
        <dbReference type="SAM" id="SignalP"/>
    </source>
</evidence>
<sequence>MFTIACYLLMHPLVGLRSLRVRSWDSWDLPTLSFCLQSLVQPRTLEELIINFEDGTFQGRHFDSFERDSALENCPSLQNLTLLLKLDLAIYTIGVLSDIVTKIEHLCIIITTDDPFDGVNEQQPELTNALGVLTFLLGCPGGHYIRKTCVCIEFGECEDWPDPCALEKQEFTRVLLDASEKMEFEFLKRSHTENLKIPLAMFVTGPKED</sequence>
<feature type="signal peptide" evidence="1">
    <location>
        <begin position="1"/>
        <end position="18"/>
    </location>
</feature>
<keyword evidence="1" id="KW-0732">Signal</keyword>
<feature type="chain" id="PRO_5034037223" evidence="1">
    <location>
        <begin position="19"/>
        <end position="209"/>
    </location>
</feature>
<keyword evidence="3" id="KW-1185">Reference proteome</keyword>
<reference evidence="2 3" key="1">
    <citation type="submission" date="2016-07" db="EMBL/GenBank/DDBJ databases">
        <title>Draft genome of the white-rot fungus Obba rivulosa 3A-2.</title>
        <authorList>
            <consortium name="DOE Joint Genome Institute"/>
            <person name="Miettinen O."/>
            <person name="Riley R."/>
            <person name="Acob R."/>
            <person name="Barry K."/>
            <person name="Cullen D."/>
            <person name="De Vries R."/>
            <person name="Hainaut M."/>
            <person name="Hatakka A."/>
            <person name="Henrissat B."/>
            <person name="Hilden K."/>
            <person name="Kuo R."/>
            <person name="Labutti K."/>
            <person name="Lipzen A."/>
            <person name="Makela M.R."/>
            <person name="Sandor L."/>
            <person name="Spatafora J.W."/>
            <person name="Grigoriev I.V."/>
            <person name="Hibbett D.S."/>
        </authorList>
    </citation>
    <scope>NUCLEOTIDE SEQUENCE [LARGE SCALE GENOMIC DNA]</scope>
    <source>
        <strain evidence="2 3">3A-2</strain>
    </source>
</reference>
<accession>A0A8E2AVA5</accession>
<protein>
    <submittedName>
        <fullName evidence="2">Uncharacterized protein</fullName>
    </submittedName>
</protein>
<organism evidence="2 3">
    <name type="scientific">Obba rivulosa</name>
    <dbReference type="NCBI Taxonomy" id="1052685"/>
    <lineage>
        <taxon>Eukaryota</taxon>
        <taxon>Fungi</taxon>
        <taxon>Dikarya</taxon>
        <taxon>Basidiomycota</taxon>
        <taxon>Agaricomycotina</taxon>
        <taxon>Agaricomycetes</taxon>
        <taxon>Polyporales</taxon>
        <taxon>Gelatoporiaceae</taxon>
        <taxon>Obba</taxon>
    </lineage>
</organism>
<name>A0A8E2AVA5_9APHY</name>
<dbReference type="EMBL" id="KV722381">
    <property type="protein sequence ID" value="OCH91668.1"/>
    <property type="molecule type" value="Genomic_DNA"/>
</dbReference>